<evidence type="ECO:0000256" key="3">
    <source>
        <dbReference type="ARBA" id="ARBA00038502"/>
    </source>
</evidence>
<reference evidence="5 6" key="1">
    <citation type="submission" date="2023-12" db="EMBL/GenBank/DDBJ databases">
        <title>Genome comparison identifies genes involved in endophytic behavior of Lysinibacillus irui and provides insights into its role as a plant-growth promoting bacterium.</title>
        <authorList>
            <person name="Hilario S."/>
            <person name="Matos I."/>
            <person name="Goncalves M.F.M."/>
            <person name="Pardo C.A."/>
            <person name="Santos M.J."/>
        </authorList>
    </citation>
    <scope>NUCLEOTIDE SEQUENCE [LARGE SCALE GENOMIC DNA]</scope>
    <source>
        <strain evidence="5 6">B3</strain>
    </source>
</reference>
<dbReference type="PANTHER" id="PTHR43792">
    <property type="entry name" value="GNAT FAMILY, PUTATIVE (AFU_ORTHOLOGUE AFUA_3G00765)-RELATED-RELATED"/>
    <property type="match status" value="1"/>
</dbReference>
<keyword evidence="6" id="KW-1185">Reference proteome</keyword>
<name>A0ABU5NS56_9BACI</name>
<dbReference type="Gene3D" id="3.40.630.30">
    <property type="match status" value="1"/>
</dbReference>
<dbReference type="Proteomes" id="UP001289615">
    <property type="component" value="Unassembled WGS sequence"/>
</dbReference>
<dbReference type="InterPro" id="IPR000182">
    <property type="entry name" value="GNAT_dom"/>
</dbReference>
<keyword evidence="1 5" id="KW-0808">Transferase</keyword>
<evidence type="ECO:0000259" key="4">
    <source>
        <dbReference type="PROSITE" id="PS51186"/>
    </source>
</evidence>
<dbReference type="EMBL" id="JAXUIA010000019">
    <property type="protein sequence ID" value="MEA0978850.1"/>
    <property type="molecule type" value="Genomic_DNA"/>
</dbReference>
<feature type="domain" description="N-acetyltransferase" evidence="4">
    <location>
        <begin position="13"/>
        <end position="184"/>
    </location>
</feature>
<dbReference type="RefSeq" id="WP_322611031.1">
    <property type="nucleotide sequence ID" value="NZ_JAXLNX010000005.1"/>
</dbReference>
<dbReference type="PROSITE" id="PS51186">
    <property type="entry name" value="GNAT"/>
    <property type="match status" value="1"/>
</dbReference>
<dbReference type="InterPro" id="IPR051531">
    <property type="entry name" value="N-acetyltransferase"/>
</dbReference>
<keyword evidence="2" id="KW-0012">Acyltransferase</keyword>
<protein>
    <submittedName>
        <fullName evidence="5">GNAT family protein</fullName>
        <ecNumber evidence="5">2.-.-.-</ecNumber>
    </submittedName>
</protein>
<dbReference type="Pfam" id="PF13302">
    <property type="entry name" value="Acetyltransf_3"/>
    <property type="match status" value="1"/>
</dbReference>
<dbReference type="SUPFAM" id="SSF55729">
    <property type="entry name" value="Acyl-CoA N-acyltransferases (Nat)"/>
    <property type="match status" value="1"/>
</dbReference>
<comment type="similarity">
    <text evidence="3">Belongs to the acetyltransferase family. RimJ subfamily.</text>
</comment>
<dbReference type="GO" id="GO:0016740">
    <property type="term" value="F:transferase activity"/>
    <property type="evidence" value="ECO:0007669"/>
    <property type="project" value="UniProtKB-KW"/>
</dbReference>
<sequence>MIKFNYYIETDRLVIRPLEREDYTPWITEFENRFPSQHKYDEGKIDMSVCTKDWFGDLVDNHQRMALDDKVYVFGIFRKEDNTHIGSIDFSTIMREDFQWARFGYSIHNQFWRQGYAKEAVKAAIILAFEKLNFHRIEAHINLDNTPSVRLAESVGMQFECIRKGFIYEFGEWTDHLIYYINSNSSFGI</sequence>
<comment type="caution">
    <text evidence="5">The sequence shown here is derived from an EMBL/GenBank/DDBJ whole genome shotgun (WGS) entry which is preliminary data.</text>
</comment>
<accession>A0ABU5NS56</accession>
<evidence type="ECO:0000256" key="1">
    <source>
        <dbReference type="ARBA" id="ARBA00022679"/>
    </source>
</evidence>
<proteinExistence type="inferred from homology"/>
<dbReference type="EC" id="2.-.-.-" evidence="5"/>
<evidence type="ECO:0000256" key="2">
    <source>
        <dbReference type="ARBA" id="ARBA00023315"/>
    </source>
</evidence>
<evidence type="ECO:0000313" key="5">
    <source>
        <dbReference type="EMBL" id="MEA0978850.1"/>
    </source>
</evidence>
<evidence type="ECO:0000313" key="6">
    <source>
        <dbReference type="Proteomes" id="UP001289615"/>
    </source>
</evidence>
<dbReference type="PANTHER" id="PTHR43792:SF8">
    <property type="entry name" value="[RIBOSOMAL PROTEIN US5]-ALANINE N-ACETYLTRANSFERASE"/>
    <property type="match status" value="1"/>
</dbReference>
<gene>
    <name evidence="5" type="ORF">U6C28_21370</name>
</gene>
<organism evidence="5 6">
    <name type="scientific">Lysinibacillus irui</name>
    <dbReference type="NCBI Taxonomy" id="2998077"/>
    <lineage>
        <taxon>Bacteria</taxon>
        <taxon>Bacillati</taxon>
        <taxon>Bacillota</taxon>
        <taxon>Bacilli</taxon>
        <taxon>Bacillales</taxon>
        <taxon>Bacillaceae</taxon>
        <taxon>Lysinibacillus</taxon>
    </lineage>
</organism>
<dbReference type="InterPro" id="IPR016181">
    <property type="entry name" value="Acyl_CoA_acyltransferase"/>
</dbReference>